<accession>A0ACA9QDK3</accession>
<evidence type="ECO:0000313" key="2">
    <source>
        <dbReference type="Proteomes" id="UP000789525"/>
    </source>
</evidence>
<feature type="non-terminal residue" evidence="1">
    <location>
        <position position="1"/>
    </location>
</feature>
<protein>
    <submittedName>
        <fullName evidence="1">9203_t:CDS:1</fullName>
    </submittedName>
</protein>
<feature type="non-terminal residue" evidence="1">
    <location>
        <position position="42"/>
    </location>
</feature>
<dbReference type="EMBL" id="CAJVPT010049465">
    <property type="protein sequence ID" value="CAG8744032.1"/>
    <property type="molecule type" value="Genomic_DNA"/>
</dbReference>
<dbReference type="Proteomes" id="UP000789525">
    <property type="component" value="Unassembled WGS sequence"/>
</dbReference>
<evidence type="ECO:0000313" key="1">
    <source>
        <dbReference type="EMBL" id="CAG8744032.1"/>
    </source>
</evidence>
<name>A0ACA9QDK3_9GLOM</name>
<sequence>DVDIERKRVYNDSSLNIISGISMADEEIIKNIKDRMTPSCSD</sequence>
<reference evidence="1" key="1">
    <citation type="submission" date="2021-06" db="EMBL/GenBank/DDBJ databases">
        <authorList>
            <person name="Kallberg Y."/>
            <person name="Tangrot J."/>
            <person name="Rosling A."/>
        </authorList>
    </citation>
    <scope>NUCLEOTIDE SEQUENCE</scope>
    <source>
        <strain evidence="1">CL356</strain>
    </source>
</reference>
<organism evidence="1 2">
    <name type="scientific">Acaulospora colombiana</name>
    <dbReference type="NCBI Taxonomy" id="27376"/>
    <lineage>
        <taxon>Eukaryota</taxon>
        <taxon>Fungi</taxon>
        <taxon>Fungi incertae sedis</taxon>
        <taxon>Mucoromycota</taxon>
        <taxon>Glomeromycotina</taxon>
        <taxon>Glomeromycetes</taxon>
        <taxon>Diversisporales</taxon>
        <taxon>Acaulosporaceae</taxon>
        <taxon>Acaulospora</taxon>
    </lineage>
</organism>
<comment type="caution">
    <text evidence="1">The sequence shown here is derived from an EMBL/GenBank/DDBJ whole genome shotgun (WGS) entry which is preliminary data.</text>
</comment>
<gene>
    <name evidence="1" type="ORF">ACOLOM_LOCUS12334</name>
</gene>
<proteinExistence type="predicted"/>
<keyword evidence="2" id="KW-1185">Reference proteome</keyword>